<keyword evidence="2" id="KW-0732">Signal</keyword>
<evidence type="ECO:0000313" key="4">
    <source>
        <dbReference type="Proteomes" id="UP001156905"/>
    </source>
</evidence>
<feature type="region of interest" description="Disordered" evidence="1">
    <location>
        <begin position="96"/>
        <end position="118"/>
    </location>
</feature>
<sequence>MQVILSKRHAHRVLCLAGRARAGAIALAGFSAPCLAETADLKDRTIGITGGRANDAPCQAPLTVVQPTSVIDRTFIENAITSTSNVDKIARVLPSVATSPSDNGGSDARFQSDTAGGSRTQRVRLDLLSLQIGERGLPDRSPSKPLGAR</sequence>
<dbReference type="Proteomes" id="UP001156905">
    <property type="component" value="Unassembled WGS sequence"/>
</dbReference>
<protein>
    <recommendedName>
        <fullName evidence="5">TonB-dependent receptor plug domain-containing protein</fullName>
    </recommendedName>
</protein>
<dbReference type="EMBL" id="BSOW01000015">
    <property type="protein sequence ID" value="GLR87599.1"/>
    <property type="molecule type" value="Genomic_DNA"/>
</dbReference>
<comment type="caution">
    <text evidence="3">The sequence shown here is derived from an EMBL/GenBank/DDBJ whole genome shotgun (WGS) entry which is preliminary data.</text>
</comment>
<evidence type="ECO:0000313" key="3">
    <source>
        <dbReference type="EMBL" id="GLR87599.1"/>
    </source>
</evidence>
<keyword evidence="4" id="KW-1185">Reference proteome</keyword>
<accession>A0ABQ6AZH9</accession>
<feature type="signal peptide" evidence="2">
    <location>
        <begin position="1"/>
        <end position="36"/>
    </location>
</feature>
<evidence type="ECO:0008006" key="5">
    <source>
        <dbReference type="Google" id="ProtNLM"/>
    </source>
</evidence>
<reference evidence="4" key="1">
    <citation type="journal article" date="2019" name="Int. J. Syst. Evol. Microbiol.">
        <title>The Global Catalogue of Microorganisms (GCM) 10K type strain sequencing project: providing services to taxonomists for standard genome sequencing and annotation.</title>
        <authorList>
            <consortium name="The Broad Institute Genomics Platform"/>
            <consortium name="The Broad Institute Genome Sequencing Center for Infectious Disease"/>
            <person name="Wu L."/>
            <person name="Ma J."/>
        </authorList>
    </citation>
    <scope>NUCLEOTIDE SEQUENCE [LARGE SCALE GENOMIC DNA]</scope>
    <source>
        <strain evidence="4">NBRC 102520</strain>
    </source>
</reference>
<name>A0ABQ6AZH9_9BRAD</name>
<gene>
    <name evidence="3" type="ORF">GCM10007857_43100</name>
</gene>
<dbReference type="RefSeq" id="WP_284268526.1">
    <property type="nucleotide sequence ID" value="NZ_BSOW01000015.1"/>
</dbReference>
<organism evidence="3 4">
    <name type="scientific">Bradyrhizobium iriomotense</name>
    <dbReference type="NCBI Taxonomy" id="441950"/>
    <lineage>
        <taxon>Bacteria</taxon>
        <taxon>Pseudomonadati</taxon>
        <taxon>Pseudomonadota</taxon>
        <taxon>Alphaproteobacteria</taxon>
        <taxon>Hyphomicrobiales</taxon>
        <taxon>Nitrobacteraceae</taxon>
        <taxon>Bradyrhizobium</taxon>
    </lineage>
</organism>
<feature type="chain" id="PRO_5045905812" description="TonB-dependent receptor plug domain-containing protein" evidence="2">
    <location>
        <begin position="37"/>
        <end position="149"/>
    </location>
</feature>
<evidence type="ECO:0000256" key="2">
    <source>
        <dbReference type="SAM" id="SignalP"/>
    </source>
</evidence>
<proteinExistence type="predicted"/>
<evidence type="ECO:0000256" key="1">
    <source>
        <dbReference type="SAM" id="MobiDB-lite"/>
    </source>
</evidence>